<comment type="caution">
    <text evidence="1">The sequence shown here is derived from an EMBL/GenBank/DDBJ whole genome shotgun (WGS) entry which is preliminary data.</text>
</comment>
<reference evidence="2" key="1">
    <citation type="journal article" date="2023" name="Nat. Plants">
        <title>Single-cell RNA sequencing provides a high-resolution roadmap for understanding the multicellular compartmentation of specialized metabolism.</title>
        <authorList>
            <person name="Sun S."/>
            <person name="Shen X."/>
            <person name="Li Y."/>
            <person name="Li Y."/>
            <person name="Wang S."/>
            <person name="Li R."/>
            <person name="Zhang H."/>
            <person name="Shen G."/>
            <person name="Guo B."/>
            <person name="Wei J."/>
            <person name="Xu J."/>
            <person name="St-Pierre B."/>
            <person name="Chen S."/>
            <person name="Sun C."/>
        </authorList>
    </citation>
    <scope>NUCLEOTIDE SEQUENCE [LARGE SCALE GENOMIC DNA]</scope>
</reference>
<evidence type="ECO:0000313" key="2">
    <source>
        <dbReference type="Proteomes" id="UP001060085"/>
    </source>
</evidence>
<dbReference type="EMBL" id="CM044701">
    <property type="protein sequence ID" value="KAI5680731.1"/>
    <property type="molecule type" value="Genomic_DNA"/>
</dbReference>
<protein>
    <submittedName>
        <fullName evidence="1">Uncharacterized protein</fullName>
    </submittedName>
</protein>
<evidence type="ECO:0000313" key="1">
    <source>
        <dbReference type="EMBL" id="KAI5680731.1"/>
    </source>
</evidence>
<gene>
    <name evidence="1" type="ORF">M9H77_01958</name>
</gene>
<name>A0ACC0C717_CATRO</name>
<organism evidence="1 2">
    <name type="scientific">Catharanthus roseus</name>
    <name type="common">Madagascar periwinkle</name>
    <name type="synonym">Vinca rosea</name>
    <dbReference type="NCBI Taxonomy" id="4058"/>
    <lineage>
        <taxon>Eukaryota</taxon>
        <taxon>Viridiplantae</taxon>
        <taxon>Streptophyta</taxon>
        <taxon>Embryophyta</taxon>
        <taxon>Tracheophyta</taxon>
        <taxon>Spermatophyta</taxon>
        <taxon>Magnoliopsida</taxon>
        <taxon>eudicotyledons</taxon>
        <taxon>Gunneridae</taxon>
        <taxon>Pentapetalae</taxon>
        <taxon>asterids</taxon>
        <taxon>lamiids</taxon>
        <taxon>Gentianales</taxon>
        <taxon>Apocynaceae</taxon>
        <taxon>Rauvolfioideae</taxon>
        <taxon>Vinceae</taxon>
        <taxon>Catharanthinae</taxon>
        <taxon>Catharanthus</taxon>
    </lineage>
</organism>
<sequence length="173" mass="20332">MHGVVALDNGKHKAGQHHSAPLQPRALATVALRQAPAIASDWTKKPMHSQNRPRRFEPRSTDAVMQFWHSPRLLTSPKFRDSLSTVYLRLHEWSRQILRNFQKLLPEKLKALEVLQKQQWLPCYSSSQELSLIKEVERFQDLTDTYWKTRSYISWLKDGDCNTVYFHHKASQR</sequence>
<keyword evidence="2" id="KW-1185">Reference proteome</keyword>
<dbReference type="Proteomes" id="UP001060085">
    <property type="component" value="Linkage Group LG01"/>
</dbReference>
<accession>A0ACC0C717</accession>
<proteinExistence type="predicted"/>